<accession>A0A2N5ISN7</accession>
<reference evidence="2 4" key="2">
    <citation type="submission" date="2021-03" db="EMBL/GenBank/DDBJ databases">
        <title>Genome sequencing of Bifidobacterium imperatoris JCM 32708.</title>
        <authorList>
            <person name="Kim J."/>
        </authorList>
    </citation>
    <scope>NUCLEOTIDE SEQUENCE [LARGE SCALE GENOMIC DNA]</scope>
    <source>
        <strain evidence="2 4">JCM 32708</strain>
    </source>
</reference>
<sequence>MSTRIYCDQCDTETSERDALRFHLSGYSANRTTMGRIEEIEIDICPKCAASFNGTPIGRLDISRDLTLPGAPYKLEYQPQAQKGQTA</sequence>
<evidence type="ECO:0000313" key="2">
    <source>
        <dbReference type="EMBL" id="QSY58600.1"/>
    </source>
</evidence>
<evidence type="ECO:0000313" key="3">
    <source>
        <dbReference type="Proteomes" id="UP000234855"/>
    </source>
</evidence>
<keyword evidence="4" id="KW-1185">Reference proteome</keyword>
<dbReference type="EMBL" id="CP071591">
    <property type="protein sequence ID" value="QSY58600.1"/>
    <property type="molecule type" value="Genomic_DNA"/>
</dbReference>
<protein>
    <submittedName>
        <fullName evidence="1">Uncharacterized protein</fullName>
    </submittedName>
</protein>
<dbReference type="Proteomes" id="UP000234855">
    <property type="component" value="Unassembled WGS sequence"/>
</dbReference>
<name>A0A2N5ISN7_9BIFI</name>
<dbReference type="AlphaFoldDB" id="A0A2N5ISN7"/>
<proteinExistence type="predicted"/>
<evidence type="ECO:0000313" key="1">
    <source>
        <dbReference type="EMBL" id="PLS24961.1"/>
    </source>
</evidence>
<evidence type="ECO:0000313" key="4">
    <source>
        <dbReference type="Proteomes" id="UP000663067"/>
    </source>
</evidence>
<dbReference type="EMBL" id="NMWV01000011">
    <property type="protein sequence ID" value="PLS24961.1"/>
    <property type="molecule type" value="Genomic_DNA"/>
</dbReference>
<organism evidence="1 3">
    <name type="scientific">Bifidobacterium imperatoris</name>
    <dbReference type="NCBI Taxonomy" id="2020965"/>
    <lineage>
        <taxon>Bacteria</taxon>
        <taxon>Bacillati</taxon>
        <taxon>Actinomycetota</taxon>
        <taxon>Actinomycetes</taxon>
        <taxon>Bifidobacteriales</taxon>
        <taxon>Bifidobacteriaceae</taxon>
        <taxon>Bifidobacterium</taxon>
    </lineage>
</organism>
<gene>
    <name evidence="2" type="ORF">BLI708_04890</name>
    <name evidence="1" type="ORF">Tam1G_0817</name>
</gene>
<reference evidence="1 3" key="1">
    <citation type="submission" date="2017-07" db="EMBL/GenBank/DDBJ databases">
        <title>Bifidobacterium novel species.</title>
        <authorList>
            <person name="Lugli G.A."/>
            <person name="Milani C."/>
            <person name="Duranti S."/>
            <person name="Mangifesta M."/>
        </authorList>
    </citation>
    <scope>NUCLEOTIDE SEQUENCE [LARGE SCALE GENOMIC DNA]</scope>
    <source>
        <strain evidence="1 3">45</strain>
    </source>
</reference>
<dbReference type="Proteomes" id="UP000663067">
    <property type="component" value="Chromosome"/>
</dbReference>
<dbReference type="RefSeq" id="WP_101625582.1">
    <property type="nucleotide sequence ID" value="NZ_CP071591.1"/>
</dbReference>